<dbReference type="EMBL" id="GBRH01209729">
    <property type="protein sequence ID" value="JAD88166.1"/>
    <property type="molecule type" value="Transcribed_RNA"/>
</dbReference>
<reference evidence="2" key="2">
    <citation type="journal article" date="2015" name="Data Brief">
        <title>Shoot transcriptome of the giant reed, Arundo donax.</title>
        <authorList>
            <person name="Barrero R.A."/>
            <person name="Guerrero F.D."/>
            <person name="Moolhuijzen P."/>
            <person name="Goolsby J.A."/>
            <person name="Tidwell J."/>
            <person name="Bellgard S.E."/>
            <person name="Bellgard M.I."/>
        </authorList>
    </citation>
    <scope>NUCLEOTIDE SEQUENCE</scope>
    <source>
        <tissue evidence="2">Shoot tissue taken approximately 20 cm above the soil surface</tissue>
    </source>
</reference>
<feature type="compositionally biased region" description="Basic residues" evidence="1">
    <location>
        <begin position="42"/>
        <end position="54"/>
    </location>
</feature>
<name>A0A0A9DK49_ARUDO</name>
<feature type="region of interest" description="Disordered" evidence="1">
    <location>
        <begin position="24"/>
        <end position="54"/>
    </location>
</feature>
<reference evidence="2" key="1">
    <citation type="submission" date="2014-09" db="EMBL/GenBank/DDBJ databases">
        <authorList>
            <person name="Magalhaes I.L.F."/>
            <person name="Oliveira U."/>
            <person name="Santos F.R."/>
            <person name="Vidigal T.H.D.A."/>
            <person name="Brescovit A.D."/>
            <person name="Santos A.J."/>
        </authorList>
    </citation>
    <scope>NUCLEOTIDE SEQUENCE</scope>
    <source>
        <tissue evidence="2">Shoot tissue taken approximately 20 cm above the soil surface</tissue>
    </source>
</reference>
<evidence type="ECO:0000313" key="2">
    <source>
        <dbReference type="EMBL" id="JAD88166.1"/>
    </source>
</evidence>
<organism evidence="2">
    <name type="scientific">Arundo donax</name>
    <name type="common">Giant reed</name>
    <name type="synonym">Donax arundinaceus</name>
    <dbReference type="NCBI Taxonomy" id="35708"/>
    <lineage>
        <taxon>Eukaryota</taxon>
        <taxon>Viridiplantae</taxon>
        <taxon>Streptophyta</taxon>
        <taxon>Embryophyta</taxon>
        <taxon>Tracheophyta</taxon>
        <taxon>Spermatophyta</taxon>
        <taxon>Magnoliopsida</taxon>
        <taxon>Liliopsida</taxon>
        <taxon>Poales</taxon>
        <taxon>Poaceae</taxon>
        <taxon>PACMAD clade</taxon>
        <taxon>Arundinoideae</taxon>
        <taxon>Arundineae</taxon>
        <taxon>Arundo</taxon>
    </lineage>
</organism>
<accession>A0A0A9DK49</accession>
<proteinExistence type="predicted"/>
<feature type="compositionally biased region" description="Basic and acidic residues" evidence="1">
    <location>
        <begin position="24"/>
        <end position="41"/>
    </location>
</feature>
<protein>
    <submittedName>
        <fullName evidence="2">Uncharacterized protein</fullName>
    </submittedName>
</protein>
<dbReference type="AlphaFoldDB" id="A0A0A9DK49"/>
<evidence type="ECO:0000256" key="1">
    <source>
        <dbReference type="SAM" id="MobiDB-lite"/>
    </source>
</evidence>
<sequence>MDHLKELLAMRSDAPFRDAKEKLMEIRQEQSKRSDRSGGNERRKKKRKKASGES</sequence>